<dbReference type="Proteomes" id="UP001310594">
    <property type="component" value="Unassembled WGS sequence"/>
</dbReference>
<feature type="compositionally biased region" description="Polar residues" evidence="1">
    <location>
        <begin position="142"/>
        <end position="161"/>
    </location>
</feature>
<evidence type="ECO:0000256" key="1">
    <source>
        <dbReference type="SAM" id="MobiDB-lite"/>
    </source>
</evidence>
<evidence type="ECO:0000313" key="3">
    <source>
        <dbReference type="EMBL" id="KAK5705276.1"/>
    </source>
</evidence>
<feature type="compositionally biased region" description="Polar residues" evidence="1">
    <location>
        <begin position="77"/>
        <end position="86"/>
    </location>
</feature>
<feature type="region of interest" description="Disordered" evidence="1">
    <location>
        <begin position="946"/>
        <end position="1000"/>
    </location>
</feature>
<reference evidence="3" key="1">
    <citation type="submission" date="2023-08" db="EMBL/GenBank/DDBJ databases">
        <title>Black Yeasts Isolated from many extreme environments.</title>
        <authorList>
            <person name="Coleine C."/>
            <person name="Stajich J.E."/>
            <person name="Selbmann L."/>
        </authorList>
    </citation>
    <scope>NUCLEOTIDE SEQUENCE</scope>
    <source>
        <strain evidence="3">CCFEE 5810</strain>
    </source>
</reference>
<dbReference type="PANTHER" id="PTHR42345:SF2">
    <property type="entry name" value="HELICASE-LIKE PROTEIN"/>
    <property type="match status" value="1"/>
</dbReference>
<dbReference type="AlphaFoldDB" id="A0AAN8A4E4"/>
<proteinExistence type="predicted"/>
<feature type="compositionally biased region" description="Polar residues" evidence="1">
    <location>
        <begin position="104"/>
        <end position="115"/>
    </location>
</feature>
<name>A0AAN8A4E4_9PEZI</name>
<evidence type="ECO:0000256" key="2">
    <source>
        <dbReference type="SAM" id="SignalP"/>
    </source>
</evidence>
<comment type="caution">
    <text evidence="3">The sequence shown here is derived from an EMBL/GenBank/DDBJ whole genome shotgun (WGS) entry which is preliminary data.</text>
</comment>
<feature type="compositionally biased region" description="Low complexity" evidence="1">
    <location>
        <begin position="116"/>
        <end position="125"/>
    </location>
</feature>
<keyword evidence="2" id="KW-0732">Signal</keyword>
<feature type="region of interest" description="Disordered" evidence="1">
    <location>
        <begin position="35"/>
        <end position="59"/>
    </location>
</feature>
<accession>A0AAN8A4E4</accession>
<dbReference type="EMBL" id="JAVRQU010000003">
    <property type="protein sequence ID" value="KAK5705276.1"/>
    <property type="molecule type" value="Genomic_DNA"/>
</dbReference>
<feature type="signal peptide" evidence="2">
    <location>
        <begin position="1"/>
        <end position="18"/>
    </location>
</feature>
<feature type="compositionally biased region" description="Basic residues" evidence="1">
    <location>
        <begin position="126"/>
        <end position="138"/>
    </location>
</feature>
<feature type="region of interest" description="Disordered" evidence="1">
    <location>
        <begin position="72"/>
        <end position="161"/>
    </location>
</feature>
<feature type="chain" id="PRO_5042892717" description="Rhodanese domain-containing protein" evidence="2">
    <location>
        <begin position="19"/>
        <end position="1103"/>
    </location>
</feature>
<evidence type="ECO:0008006" key="5">
    <source>
        <dbReference type="Google" id="ProtNLM"/>
    </source>
</evidence>
<gene>
    <name evidence="3" type="ORF">LTR97_002394</name>
</gene>
<protein>
    <recommendedName>
        <fullName evidence="5">Rhodanese domain-containing protein</fullName>
    </recommendedName>
</protein>
<organism evidence="3 4">
    <name type="scientific">Elasticomyces elasticus</name>
    <dbReference type="NCBI Taxonomy" id="574655"/>
    <lineage>
        <taxon>Eukaryota</taxon>
        <taxon>Fungi</taxon>
        <taxon>Dikarya</taxon>
        <taxon>Ascomycota</taxon>
        <taxon>Pezizomycotina</taxon>
        <taxon>Dothideomycetes</taxon>
        <taxon>Dothideomycetidae</taxon>
        <taxon>Mycosphaerellales</taxon>
        <taxon>Teratosphaeriaceae</taxon>
        <taxon>Elasticomyces</taxon>
    </lineage>
</organism>
<evidence type="ECO:0000313" key="4">
    <source>
        <dbReference type="Proteomes" id="UP001310594"/>
    </source>
</evidence>
<dbReference type="PANTHER" id="PTHR42345">
    <property type="entry name" value="TPR_REGION DOMAIN-CONTAINING PROTEIN"/>
    <property type="match status" value="1"/>
</dbReference>
<feature type="compositionally biased region" description="Basic and acidic residues" evidence="1">
    <location>
        <begin position="986"/>
        <end position="996"/>
    </location>
</feature>
<sequence length="1103" mass="120703">MAWHRLLYTLLLVSHALTASPTIMKFRASLQIPRDVREDSVAPEKQSTPFKMSSLRHKKSKPWIKEDINEHDDLHNASGNQDTQPAAATERRQTSRKQAMQDFLRNTSSQLKATGSSLRASASSKRLPHRFPVRKSSRVAKQPNSKRNSQMRVPNRNSQQVRSFEIKDDVIDRLMGPDKPAMGRIQSDQFLIKQRMRASSRNTSSTKIGPVSPVTISSAHHTDVQGQDRVLGESEVENMFVGAPYFNVVNEAGGAGQYRPQVIFRGGHVEESRRYGTDYNPVGHQALEASTLGLHRTKEGVDKRGRPHSIVSISGLEVAAELPGDSLLEMPNMLSVNGLDLGTIGFEHFLQLPIADSTILPDVPVFFEKRILLYSEPATLGLREMSLENLIDRLMELSDLHAAQKNAELAQEPWNDEKIAEMGVALFARLLDGELGTTSAGTGDVSLKTQITALQRVLSERELWHDFGQVEWRIRVGQLLWAGQDVEAAQLDEQRQPSERDVLLLQLTLAAELSVRLQALKRLGLNSTDQGAISAAQTRKLQWDVVLARVFLENLTISPNVRQPTSTANKRSSLFSTMSFFTARETDNDAEAVVQPLLYPKNEALQLSGLLHFAEALQWPHADDVRTQLEERLTKSDATGRIRDDELNTAAWAERPVSGVSVYATPLSSPRFPPQTPGSTKRHSYFGIGSLGSSPRQRPGLSRMTTAQSMQLLAATGPSHSRSASEVTAADDFEVGGWLSRSWLAGLVLPGEPASHFLISTLLENSPQALDVLGDAANLYGGFIYKGRGFWSKMCVVGRVMAARAGAKECGGWVSVLHDVAGDELQDGWVDVAVKDLARDEIDKSRVRQPGLVLAASDPLHGAEASSLQHGDFTVPLDGLPVISNEVTCHGLKFVPGPGPIHGTRADVAQLTFSSPINLKLARLEVQLTYDVHFVASYPCHPQKPLPMSSKASSPVLAKPVDSPLVPARKSSSPERPNTKPILKATSEERPVDSERTGSTGTLSLLDIEKALPPPPAHPLHKQYSYRILSVASLLSEPAKISDGKADEVLILDCRGSEDLGLLARAWCAQTGVHAIVGREGRTCLACCVREAKGLGVEVVIRI</sequence>
<feature type="region of interest" description="Disordered" evidence="1">
    <location>
        <begin position="663"/>
        <end position="704"/>
    </location>
</feature>